<dbReference type="EMBL" id="JAEDAH010000102">
    <property type="protein sequence ID" value="MCA6065203.1"/>
    <property type="molecule type" value="Genomic_DNA"/>
</dbReference>
<sequence>MSVEYVVNRPITRQQFTELLSHTSLGERRPLDDSDCLDSMLANANLLVTAWQGETLIGLARSLTDFSFACYLSDLAVHEDFQRLGIGRELIRRTQQTLGQKTKLILLAAPAAAEYYGPLGFEKSERCWVLERSSEI</sequence>
<dbReference type="CDD" id="cd04301">
    <property type="entry name" value="NAT_SF"/>
    <property type="match status" value="1"/>
</dbReference>
<evidence type="ECO:0000313" key="3">
    <source>
        <dbReference type="Proteomes" id="UP000714380"/>
    </source>
</evidence>
<dbReference type="InterPro" id="IPR053144">
    <property type="entry name" value="Acetyltransferase_Butenolide"/>
</dbReference>
<comment type="caution">
    <text evidence="2">The sequence shown here is derived from an EMBL/GenBank/DDBJ whole genome shotgun (WGS) entry which is preliminary data.</text>
</comment>
<keyword evidence="3" id="KW-1185">Reference proteome</keyword>
<gene>
    <name evidence="2" type="ORF">I9W95_16525</name>
</gene>
<dbReference type="Pfam" id="PF13673">
    <property type="entry name" value="Acetyltransf_10"/>
    <property type="match status" value="1"/>
</dbReference>
<dbReference type="RefSeq" id="WP_225676917.1">
    <property type="nucleotide sequence ID" value="NZ_JAEDAH010000102.1"/>
</dbReference>
<organism evidence="2 3">
    <name type="scientific">Thalassolituus marinus</name>
    <dbReference type="NCBI Taxonomy" id="671053"/>
    <lineage>
        <taxon>Bacteria</taxon>
        <taxon>Pseudomonadati</taxon>
        <taxon>Pseudomonadota</taxon>
        <taxon>Gammaproteobacteria</taxon>
        <taxon>Oceanospirillales</taxon>
        <taxon>Oceanospirillaceae</taxon>
        <taxon>Thalassolituus</taxon>
    </lineage>
</organism>
<dbReference type="InterPro" id="IPR016181">
    <property type="entry name" value="Acyl_CoA_acyltransferase"/>
</dbReference>
<dbReference type="Gene3D" id="3.40.630.30">
    <property type="match status" value="1"/>
</dbReference>
<dbReference type="PANTHER" id="PTHR43233:SF1">
    <property type="entry name" value="FAMILY N-ACETYLTRANSFERASE, PUTATIVE (AFU_ORTHOLOGUE AFUA_6G03350)-RELATED"/>
    <property type="match status" value="1"/>
</dbReference>
<dbReference type="SUPFAM" id="SSF55729">
    <property type="entry name" value="Acyl-CoA N-acyltransferases (Nat)"/>
    <property type="match status" value="1"/>
</dbReference>
<feature type="domain" description="N-acetyltransferase" evidence="1">
    <location>
        <begin position="6"/>
        <end position="136"/>
    </location>
</feature>
<name>A0ABS7ZTX1_9GAMM</name>
<accession>A0ABS7ZTX1</accession>
<evidence type="ECO:0000259" key="1">
    <source>
        <dbReference type="PROSITE" id="PS51186"/>
    </source>
</evidence>
<dbReference type="PROSITE" id="PS51186">
    <property type="entry name" value="GNAT"/>
    <property type="match status" value="1"/>
</dbReference>
<evidence type="ECO:0000313" key="2">
    <source>
        <dbReference type="EMBL" id="MCA6065203.1"/>
    </source>
</evidence>
<reference evidence="2 3" key="1">
    <citation type="submission" date="2020-12" db="EMBL/GenBank/DDBJ databases">
        <title>Novel Thalassolituus-related marine hydrocarbonoclastic bacteria mediated algae-derived hydrocarbons mineralization in twilight zone of the northern South China Sea.</title>
        <authorList>
            <person name="Dong C."/>
        </authorList>
    </citation>
    <scope>NUCLEOTIDE SEQUENCE [LARGE SCALE GENOMIC DNA]</scope>
    <source>
        <strain evidence="2 3">IMCC1826</strain>
    </source>
</reference>
<dbReference type="InterPro" id="IPR000182">
    <property type="entry name" value="GNAT_dom"/>
</dbReference>
<dbReference type="PANTHER" id="PTHR43233">
    <property type="entry name" value="FAMILY N-ACETYLTRANSFERASE, PUTATIVE (AFU_ORTHOLOGUE AFUA_6G03350)-RELATED"/>
    <property type="match status" value="1"/>
</dbReference>
<protein>
    <submittedName>
        <fullName evidence="2">GNAT family N-acetyltransferase</fullName>
    </submittedName>
</protein>
<proteinExistence type="predicted"/>
<dbReference type="Proteomes" id="UP000714380">
    <property type="component" value="Unassembled WGS sequence"/>
</dbReference>